<dbReference type="PANTHER" id="PTHR11220">
    <property type="entry name" value="HEME-BINDING PROTEIN-RELATED"/>
    <property type="match status" value="1"/>
</dbReference>
<dbReference type="Gene3D" id="3.20.80.10">
    <property type="entry name" value="Regulatory factor, effector binding domain"/>
    <property type="match status" value="1"/>
</dbReference>
<dbReference type="Pfam" id="PF04832">
    <property type="entry name" value="SOUL"/>
    <property type="match status" value="1"/>
</dbReference>
<sequence length="201" mass="22269">MDKAKRMILILALLVVAVAAGLVAFWYVQTRNVEIARYAVVESDGSIEIRDYPALTVAEVTRTGSRDQAVRAGFGPLARYIFASDRAGDRIAMTAPVTQQQGGEAWTIQFIMPSGYTLASLPKPAGADVRLSEEPPVRRAAIRFSGWWNDALFAEKNAALQDWLRRKGLATSGPPIFAYYNDPFTPGFLRRNEILYDLAQK</sequence>
<organism evidence="1 2">
    <name type="scientific">Aestuariivirga litoralis</name>
    <dbReference type="NCBI Taxonomy" id="2650924"/>
    <lineage>
        <taxon>Bacteria</taxon>
        <taxon>Pseudomonadati</taxon>
        <taxon>Pseudomonadota</taxon>
        <taxon>Alphaproteobacteria</taxon>
        <taxon>Hyphomicrobiales</taxon>
        <taxon>Aestuariivirgaceae</taxon>
        <taxon>Aestuariivirga</taxon>
    </lineage>
</organism>
<dbReference type="InterPro" id="IPR011256">
    <property type="entry name" value="Reg_factor_effector_dom_sf"/>
</dbReference>
<protein>
    <submittedName>
        <fullName evidence="1">Heme-binding protein</fullName>
    </submittedName>
</protein>
<dbReference type="RefSeq" id="WP_111195622.1">
    <property type="nucleotide sequence ID" value="NZ_QKVK01000001.1"/>
</dbReference>
<comment type="caution">
    <text evidence="1">The sequence shown here is derived from an EMBL/GenBank/DDBJ whole genome shotgun (WGS) entry which is preliminary data.</text>
</comment>
<keyword evidence="2" id="KW-1185">Reference proteome</keyword>
<dbReference type="SUPFAM" id="SSF55136">
    <property type="entry name" value="Probable bacterial effector-binding domain"/>
    <property type="match status" value="1"/>
</dbReference>
<name>A0A2W2BDH9_9HYPH</name>
<dbReference type="Proteomes" id="UP000248795">
    <property type="component" value="Unassembled WGS sequence"/>
</dbReference>
<dbReference type="AlphaFoldDB" id="A0A2W2BDH9"/>
<proteinExistence type="predicted"/>
<dbReference type="PANTHER" id="PTHR11220:SF58">
    <property type="entry name" value="SOUL HEME-BINDING FAMILY PROTEIN"/>
    <property type="match status" value="1"/>
</dbReference>
<reference evidence="2" key="1">
    <citation type="submission" date="2018-06" db="EMBL/GenBank/DDBJ databases">
        <title>Aestuariibacter litoralis strain KCTC 52945T.</title>
        <authorList>
            <person name="Li X."/>
            <person name="Salam N."/>
            <person name="Li J.-L."/>
            <person name="Chen Y.-M."/>
            <person name="Yang Z.-W."/>
            <person name="Zhang L.-Y."/>
            <person name="Han M.-X."/>
            <person name="Xiao M."/>
            <person name="Li W.-J."/>
        </authorList>
    </citation>
    <scope>NUCLEOTIDE SEQUENCE [LARGE SCALE GENOMIC DNA]</scope>
    <source>
        <strain evidence="2">KCTC 52945</strain>
    </source>
</reference>
<dbReference type="InterPro" id="IPR006917">
    <property type="entry name" value="SOUL_heme-bd"/>
</dbReference>
<evidence type="ECO:0000313" key="2">
    <source>
        <dbReference type="Proteomes" id="UP000248795"/>
    </source>
</evidence>
<evidence type="ECO:0000313" key="1">
    <source>
        <dbReference type="EMBL" id="PZF78294.1"/>
    </source>
</evidence>
<gene>
    <name evidence="1" type="ORF">DK847_00250</name>
</gene>
<accession>A0A2W2BDH9</accession>
<dbReference type="EMBL" id="QKVK01000001">
    <property type="protein sequence ID" value="PZF78294.1"/>
    <property type="molecule type" value="Genomic_DNA"/>
</dbReference>